<evidence type="ECO:0000256" key="2">
    <source>
        <dbReference type="ARBA" id="ARBA00022617"/>
    </source>
</evidence>
<name>A0A5J6IN44_STRC4</name>
<reference evidence="8 9" key="1">
    <citation type="submission" date="2017-09" db="EMBL/GenBank/DDBJ databases">
        <authorList>
            <person name="Lee N."/>
            <person name="Cho B.-K."/>
        </authorList>
    </citation>
    <scope>NUCLEOTIDE SEQUENCE [LARGE SCALE GENOMIC DNA]</scope>
    <source>
        <strain evidence="8 9">ATCC 13740</strain>
    </source>
</reference>
<evidence type="ECO:0000313" key="8">
    <source>
        <dbReference type="EMBL" id="QEV30085.1"/>
    </source>
</evidence>
<dbReference type="Proteomes" id="UP000326598">
    <property type="component" value="Chromosome"/>
</dbReference>
<dbReference type="GO" id="GO:0004497">
    <property type="term" value="F:monooxygenase activity"/>
    <property type="evidence" value="ECO:0007669"/>
    <property type="project" value="UniProtKB-KW"/>
</dbReference>
<dbReference type="FunFam" id="1.10.630.10:FF:000018">
    <property type="entry name" value="Cytochrome P450 monooxygenase"/>
    <property type="match status" value="1"/>
</dbReference>
<dbReference type="PRINTS" id="PR00359">
    <property type="entry name" value="BP450"/>
</dbReference>
<dbReference type="PANTHER" id="PTHR46696">
    <property type="entry name" value="P450, PUTATIVE (EUROFUNG)-RELATED"/>
    <property type="match status" value="1"/>
</dbReference>
<sequence>MTHATPPSLFSDVLITDPHQAYDQLRKIGPVHQTTTPDGVSVWLVTRYQDVRKALADPRLSLDKGNAHSTGLHQSSMPPELDAHLLNMDPPDLTRLRRLVSKAFTPRRIEELKPRIQAQTDELLDAFTDPPVDLMRALANPLPMAVICELLGVPLDARRDFRAWTNTLLAPAPDAARESRRAMREMHQFLVEIIAAKRTHPTDDLLSAMIEARDTHDSLTEPELLAMAFLILFAGYDNTVNLIGNGLLALLLHPQHAHAVRDRNTLVRDVLEETLRWNAPFMLGVRRFALKDITIGGVRIPVGGRVWVSLISANRDGTHFASPASFDPHRAPAHLGFGHGIHYCLGAPLARLQGDVAITSLFHRFGRLKLAVPVTELKWVPSFHKRGLQELTVAW</sequence>
<evidence type="ECO:0000313" key="9">
    <source>
        <dbReference type="Proteomes" id="UP000326598"/>
    </source>
</evidence>
<dbReference type="CDD" id="cd11029">
    <property type="entry name" value="CYP107-like"/>
    <property type="match status" value="1"/>
</dbReference>
<dbReference type="GO" id="GO:0020037">
    <property type="term" value="F:heme binding"/>
    <property type="evidence" value="ECO:0007669"/>
    <property type="project" value="InterPro"/>
</dbReference>
<dbReference type="Pfam" id="PF00067">
    <property type="entry name" value="p450"/>
    <property type="match status" value="1"/>
</dbReference>
<dbReference type="PANTHER" id="PTHR46696:SF1">
    <property type="entry name" value="CYTOCHROME P450 YJIB-RELATED"/>
    <property type="match status" value="1"/>
</dbReference>
<protein>
    <submittedName>
        <fullName evidence="8">Cytochrome P450</fullName>
    </submittedName>
</protein>
<evidence type="ECO:0000256" key="4">
    <source>
        <dbReference type="ARBA" id="ARBA00023002"/>
    </source>
</evidence>
<keyword evidence="2 7" id="KW-0349">Heme</keyword>
<dbReference type="PROSITE" id="PS00086">
    <property type="entry name" value="CYTOCHROME_P450"/>
    <property type="match status" value="1"/>
</dbReference>
<dbReference type="EMBL" id="CP023694">
    <property type="protein sequence ID" value="QEV30085.1"/>
    <property type="molecule type" value="Genomic_DNA"/>
</dbReference>
<keyword evidence="4 7" id="KW-0560">Oxidoreductase</keyword>
<evidence type="ECO:0000256" key="3">
    <source>
        <dbReference type="ARBA" id="ARBA00022723"/>
    </source>
</evidence>
<dbReference type="InterPro" id="IPR001128">
    <property type="entry name" value="Cyt_P450"/>
</dbReference>
<dbReference type="GeneID" id="91422681"/>
<dbReference type="GO" id="GO:0016705">
    <property type="term" value="F:oxidoreductase activity, acting on paired donors, with incorporation or reduction of molecular oxygen"/>
    <property type="evidence" value="ECO:0007669"/>
    <property type="project" value="InterPro"/>
</dbReference>
<dbReference type="KEGG" id="scoe:CP976_42580"/>
<dbReference type="SUPFAM" id="SSF48264">
    <property type="entry name" value="Cytochrome P450"/>
    <property type="match status" value="1"/>
</dbReference>
<dbReference type="InterPro" id="IPR036396">
    <property type="entry name" value="Cyt_P450_sf"/>
</dbReference>
<accession>A0A5J6IN44</accession>
<dbReference type="AlphaFoldDB" id="A0A5J6IN44"/>
<dbReference type="InterPro" id="IPR002397">
    <property type="entry name" value="Cyt_P450_B"/>
</dbReference>
<comment type="similarity">
    <text evidence="1 7">Belongs to the cytochrome P450 family.</text>
</comment>
<dbReference type="RefSeq" id="WP_150485127.1">
    <property type="nucleotide sequence ID" value="NZ_BMTB01000022.1"/>
</dbReference>
<evidence type="ECO:0000256" key="5">
    <source>
        <dbReference type="ARBA" id="ARBA00023004"/>
    </source>
</evidence>
<dbReference type="Gene3D" id="1.10.630.10">
    <property type="entry name" value="Cytochrome P450"/>
    <property type="match status" value="1"/>
</dbReference>
<evidence type="ECO:0000256" key="7">
    <source>
        <dbReference type="RuleBase" id="RU000461"/>
    </source>
</evidence>
<dbReference type="GO" id="GO:0005506">
    <property type="term" value="F:iron ion binding"/>
    <property type="evidence" value="ECO:0007669"/>
    <property type="project" value="InterPro"/>
</dbReference>
<dbReference type="InterPro" id="IPR017972">
    <property type="entry name" value="Cyt_P450_CS"/>
</dbReference>
<keyword evidence="5 7" id="KW-0408">Iron</keyword>
<evidence type="ECO:0000256" key="1">
    <source>
        <dbReference type="ARBA" id="ARBA00010617"/>
    </source>
</evidence>
<keyword evidence="3 7" id="KW-0479">Metal-binding</keyword>
<organism evidence="8 9">
    <name type="scientific">Streptomyces coeruleorubidus</name>
    <dbReference type="NCBI Taxonomy" id="116188"/>
    <lineage>
        <taxon>Bacteria</taxon>
        <taxon>Bacillati</taxon>
        <taxon>Actinomycetota</taxon>
        <taxon>Actinomycetes</taxon>
        <taxon>Kitasatosporales</taxon>
        <taxon>Streptomycetaceae</taxon>
        <taxon>Streptomyces</taxon>
    </lineage>
</organism>
<proteinExistence type="inferred from homology"/>
<gene>
    <name evidence="8" type="ORF">CP976_42580</name>
</gene>
<evidence type="ECO:0000256" key="6">
    <source>
        <dbReference type="ARBA" id="ARBA00023033"/>
    </source>
</evidence>
<keyword evidence="6 7" id="KW-0503">Monooxygenase</keyword>